<comment type="caution">
    <text evidence="7">The sequence shown here is derived from an EMBL/GenBank/DDBJ whole genome shotgun (WGS) entry which is preliminary data.</text>
</comment>
<protein>
    <submittedName>
        <fullName evidence="7">Peptidase, M50 family protein</fullName>
    </submittedName>
</protein>
<accession>T0Y6N3</accession>
<sequence>MATSWLILSQIGRLFFVGTPIGQFLILMGVAGIYINILLMIFNLFPLPPLDGGRVLTGVLPVQWARVFSRIEPYGFVILLLLLVTNVFFLLMGPLLVSVLGLFLTGTGVPAPMLQQTLDLLRL</sequence>
<reference evidence="7" key="1">
    <citation type="submission" date="2013-08" db="EMBL/GenBank/DDBJ databases">
        <authorList>
            <person name="Mendez C."/>
            <person name="Richter M."/>
            <person name="Ferrer M."/>
            <person name="Sanchez J."/>
        </authorList>
    </citation>
    <scope>NUCLEOTIDE SEQUENCE</scope>
</reference>
<dbReference type="GO" id="GO:0016020">
    <property type="term" value="C:membrane"/>
    <property type="evidence" value="ECO:0007669"/>
    <property type="project" value="UniProtKB-SubCell"/>
</dbReference>
<gene>
    <name evidence="7" type="ORF">B2A_14757</name>
</gene>
<feature type="transmembrane region" description="Helical" evidence="5">
    <location>
        <begin position="76"/>
        <end position="104"/>
    </location>
</feature>
<comment type="subcellular location">
    <subcellularLocation>
        <location evidence="1">Membrane</location>
        <topology evidence="1">Multi-pass membrane protein</topology>
    </subcellularLocation>
</comment>
<dbReference type="Pfam" id="PF02163">
    <property type="entry name" value="Peptidase_M50"/>
    <property type="match status" value="1"/>
</dbReference>
<dbReference type="EMBL" id="AUZZ01010726">
    <property type="protein sequence ID" value="EQD28793.1"/>
    <property type="molecule type" value="Genomic_DNA"/>
</dbReference>
<evidence type="ECO:0000256" key="5">
    <source>
        <dbReference type="SAM" id="Phobius"/>
    </source>
</evidence>
<name>T0Y6N3_9ZZZZ</name>
<evidence type="ECO:0000313" key="7">
    <source>
        <dbReference type="EMBL" id="EQD28793.1"/>
    </source>
</evidence>
<keyword evidence="2 5" id="KW-0812">Transmembrane</keyword>
<dbReference type="GO" id="GO:0006508">
    <property type="term" value="P:proteolysis"/>
    <property type="evidence" value="ECO:0007669"/>
    <property type="project" value="InterPro"/>
</dbReference>
<reference evidence="7" key="2">
    <citation type="journal article" date="2014" name="ISME J.">
        <title>Microbial stratification in low pH oxic and suboxic macroscopic growths along an acid mine drainage.</title>
        <authorList>
            <person name="Mendez-Garcia C."/>
            <person name="Mesa V."/>
            <person name="Sprenger R.R."/>
            <person name="Richter M."/>
            <person name="Diez M.S."/>
            <person name="Solano J."/>
            <person name="Bargiela R."/>
            <person name="Golyshina O.V."/>
            <person name="Manteca A."/>
            <person name="Ramos J.L."/>
            <person name="Gallego J.R."/>
            <person name="Llorente I."/>
            <person name="Martins Dos Santos V.A."/>
            <person name="Jensen O.N."/>
            <person name="Pelaez A.I."/>
            <person name="Sanchez J."/>
            <person name="Ferrer M."/>
        </authorList>
    </citation>
    <scope>NUCLEOTIDE SEQUENCE</scope>
</reference>
<feature type="transmembrane region" description="Helical" evidence="5">
    <location>
        <begin position="24"/>
        <end position="45"/>
    </location>
</feature>
<evidence type="ECO:0000259" key="6">
    <source>
        <dbReference type="Pfam" id="PF02163"/>
    </source>
</evidence>
<dbReference type="AlphaFoldDB" id="T0Y6N3"/>
<evidence type="ECO:0000256" key="4">
    <source>
        <dbReference type="ARBA" id="ARBA00023136"/>
    </source>
</evidence>
<dbReference type="InterPro" id="IPR052348">
    <property type="entry name" value="Metallopeptidase_M50B"/>
</dbReference>
<proteinExistence type="predicted"/>
<keyword evidence="3 5" id="KW-1133">Transmembrane helix</keyword>
<dbReference type="PANTHER" id="PTHR35864:SF1">
    <property type="entry name" value="ZINC METALLOPROTEASE YWHC-RELATED"/>
    <property type="match status" value="1"/>
</dbReference>
<evidence type="ECO:0000256" key="1">
    <source>
        <dbReference type="ARBA" id="ARBA00004141"/>
    </source>
</evidence>
<evidence type="ECO:0000256" key="2">
    <source>
        <dbReference type="ARBA" id="ARBA00022692"/>
    </source>
</evidence>
<dbReference type="InterPro" id="IPR008915">
    <property type="entry name" value="Peptidase_M50"/>
</dbReference>
<organism evidence="7">
    <name type="scientific">mine drainage metagenome</name>
    <dbReference type="NCBI Taxonomy" id="410659"/>
    <lineage>
        <taxon>unclassified sequences</taxon>
        <taxon>metagenomes</taxon>
        <taxon>ecological metagenomes</taxon>
    </lineage>
</organism>
<evidence type="ECO:0000256" key="3">
    <source>
        <dbReference type="ARBA" id="ARBA00022989"/>
    </source>
</evidence>
<dbReference type="PANTHER" id="PTHR35864">
    <property type="entry name" value="ZINC METALLOPROTEASE MJ0611-RELATED"/>
    <property type="match status" value="1"/>
</dbReference>
<keyword evidence="4 5" id="KW-0472">Membrane</keyword>
<feature type="domain" description="Peptidase M50" evidence="6">
    <location>
        <begin position="32"/>
        <end position="82"/>
    </location>
</feature>